<dbReference type="PANTHER" id="PTHR13061">
    <property type="entry name" value="DYNACTIN SUBUNIT P25"/>
    <property type="match status" value="1"/>
</dbReference>
<dbReference type="RefSeq" id="WP_047779728.1">
    <property type="nucleotide sequence ID" value="NZ_FOLW01000011.1"/>
</dbReference>
<dbReference type="Pfam" id="PF00132">
    <property type="entry name" value="Hexapep"/>
    <property type="match status" value="1"/>
</dbReference>
<dbReference type="Proteomes" id="UP000226420">
    <property type="component" value="Unassembled WGS sequence"/>
</dbReference>
<accession>A0AAJ5BIB8</accession>
<dbReference type="InterPro" id="IPR050484">
    <property type="entry name" value="Transf_Hexapept/Carb_Anhydrase"/>
</dbReference>
<dbReference type="InterPro" id="IPR001451">
    <property type="entry name" value="Hexapep"/>
</dbReference>
<dbReference type="InterPro" id="IPR011004">
    <property type="entry name" value="Trimer_LpxA-like_sf"/>
</dbReference>
<dbReference type="SUPFAM" id="SSF51161">
    <property type="entry name" value="Trimeric LpxA-like enzymes"/>
    <property type="match status" value="1"/>
</dbReference>
<proteinExistence type="predicted"/>
<dbReference type="EMBL" id="FOLW01000011">
    <property type="protein sequence ID" value="SFD27072.1"/>
    <property type="molecule type" value="Genomic_DNA"/>
</dbReference>
<protein>
    <submittedName>
        <fullName evidence="1">Carbonic anhydrase or acetyltransferase, isoleucine patch superfamily</fullName>
    </submittedName>
</protein>
<name>A0AAJ5BIB8_9GAMM</name>
<sequence>MTEALRNYLHHSPKIAKRVMVDRSSTIIGRVDLRDDVSIWPLVVIRGDVNYIQVGARSNIQDGCILHVARKTEHNPNGYPLIIGEEVTVGHGAILHGCIIGNRTLIGMGARVLDGAKIDDNVILGAGSLVGPGKHLEKGYLYIGNPARKVRPLTEDEIQSLAVSAQNYVILKDEYLED</sequence>
<dbReference type="CDD" id="cd04645">
    <property type="entry name" value="LbH_gamma_CA_like"/>
    <property type="match status" value="1"/>
</dbReference>
<reference evidence="1 2" key="1">
    <citation type="submission" date="2016-10" db="EMBL/GenBank/DDBJ databases">
        <authorList>
            <person name="Varghese N."/>
            <person name="Submissions S."/>
        </authorList>
    </citation>
    <scope>NUCLEOTIDE SEQUENCE [LARGE SCALE GENOMIC DNA]</scope>
    <source>
        <strain evidence="1 2">DSM 5563</strain>
    </source>
</reference>
<dbReference type="InterPro" id="IPR047324">
    <property type="entry name" value="LbH_gamma_CA-like"/>
</dbReference>
<comment type="caution">
    <text evidence="1">The sequence shown here is derived from an EMBL/GenBank/DDBJ whole genome shotgun (WGS) entry which is preliminary data.</text>
</comment>
<dbReference type="PANTHER" id="PTHR13061:SF56">
    <property type="entry name" value="PROTEIN YRDA"/>
    <property type="match status" value="1"/>
</dbReference>
<dbReference type="Gene3D" id="2.160.10.10">
    <property type="entry name" value="Hexapeptide repeat proteins"/>
    <property type="match status" value="1"/>
</dbReference>
<gene>
    <name evidence="1" type="ORF">SAMN02745723_111114</name>
</gene>
<dbReference type="AlphaFoldDB" id="A0AAJ5BIB8"/>
<evidence type="ECO:0000313" key="1">
    <source>
        <dbReference type="EMBL" id="SFD27072.1"/>
    </source>
</evidence>
<evidence type="ECO:0000313" key="2">
    <source>
        <dbReference type="Proteomes" id="UP000226420"/>
    </source>
</evidence>
<organism evidence="1 2">
    <name type="scientific">Pragia fontium DSM 5563 = ATCC 49100</name>
    <dbReference type="NCBI Taxonomy" id="1122977"/>
    <lineage>
        <taxon>Bacteria</taxon>
        <taxon>Pseudomonadati</taxon>
        <taxon>Pseudomonadota</taxon>
        <taxon>Gammaproteobacteria</taxon>
        <taxon>Enterobacterales</taxon>
        <taxon>Budviciaceae</taxon>
        <taxon>Pragia</taxon>
    </lineage>
</organism>